<proteinExistence type="predicted"/>
<protein>
    <submittedName>
        <fullName evidence="1">Uncharacterized protein</fullName>
    </submittedName>
</protein>
<gene>
    <name evidence="1" type="ORF">QBC33DRAFT_245182</name>
</gene>
<organism evidence="1 2">
    <name type="scientific">Phialemonium atrogriseum</name>
    <dbReference type="NCBI Taxonomy" id="1093897"/>
    <lineage>
        <taxon>Eukaryota</taxon>
        <taxon>Fungi</taxon>
        <taxon>Dikarya</taxon>
        <taxon>Ascomycota</taxon>
        <taxon>Pezizomycotina</taxon>
        <taxon>Sordariomycetes</taxon>
        <taxon>Sordariomycetidae</taxon>
        <taxon>Cephalothecales</taxon>
        <taxon>Cephalothecaceae</taxon>
        <taxon>Phialemonium</taxon>
    </lineage>
</organism>
<dbReference type="RefSeq" id="XP_060279674.1">
    <property type="nucleotide sequence ID" value="XM_060422944.1"/>
</dbReference>
<keyword evidence="2" id="KW-1185">Reference proteome</keyword>
<name>A0AAJ0BWN9_9PEZI</name>
<evidence type="ECO:0000313" key="2">
    <source>
        <dbReference type="Proteomes" id="UP001244011"/>
    </source>
</evidence>
<dbReference type="GeneID" id="85306131"/>
<sequence>MRGYMAFGPFHLNLKNTVFVNFDDGPMLPTVPVVTELSLTRNQNRGLVMAPNFAATIVRSFPNLKKLEWTTGAPALCFDAERKPHWADLSRTLVAFDTLENLTVLSLRGQWYTPTNHHFRPSSLYEPGGYDWVNRSLHLVSKKLKRLELKNWLMSPDLFLPWHPESERGRSLAAS</sequence>
<dbReference type="AlphaFoldDB" id="A0AAJ0BWN9"/>
<comment type="caution">
    <text evidence="1">The sequence shown here is derived from an EMBL/GenBank/DDBJ whole genome shotgun (WGS) entry which is preliminary data.</text>
</comment>
<evidence type="ECO:0000313" key="1">
    <source>
        <dbReference type="EMBL" id="KAK1763461.1"/>
    </source>
</evidence>
<accession>A0AAJ0BWN9</accession>
<dbReference type="EMBL" id="MU839027">
    <property type="protein sequence ID" value="KAK1763461.1"/>
    <property type="molecule type" value="Genomic_DNA"/>
</dbReference>
<reference evidence="1" key="1">
    <citation type="submission" date="2023-06" db="EMBL/GenBank/DDBJ databases">
        <title>Genome-scale phylogeny and comparative genomics of the fungal order Sordariales.</title>
        <authorList>
            <consortium name="Lawrence Berkeley National Laboratory"/>
            <person name="Hensen N."/>
            <person name="Bonometti L."/>
            <person name="Westerberg I."/>
            <person name="Brannstrom I.O."/>
            <person name="Guillou S."/>
            <person name="Cros-Aarteil S."/>
            <person name="Calhoun S."/>
            <person name="Haridas S."/>
            <person name="Kuo A."/>
            <person name="Mondo S."/>
            <person name="Pangilinan J."/>
            <person name="Riley R."/>
            <person name="Labutti K."/>
            <person name="Andreopoulos B."/>
            <person name="Lipzen A."/>
            <person name="Chen C."/>
            <person name="Yanf M."/>
            <person name="Daum C."/>
            <person name="Ng V."/>
            <person name="Clum A."/>
            <person name="Steindorff A."/>
            <person name="Ohm R."/>
            <person name="Martin F."/>
            <person name="Silar P."/>
            <person name="Natvig D."/>
            <person name="Lalanne C."/>
            <person name="Gautier V."/>
            <person name="Ament-Velasquez S.L."/>
            <person name="Kruys A."/>
            <person name="Hutchinson M.I."/>
            <person name="Powell A.J."/>
            <person name="Barry K."/>
            <person name="Miller A.N."/>
            <person name="Grigoriev I.V."/>
            <person name="Debuchy R."/>
            <person name="Gladieux P."/>
            <person name="Thoren M.H."/>
            <person name="Johannesson H."/>
        </authorList>
    </citation>
    <scope>NUCLEOTIDE SEQUENCE</scope>
    <source>
        <strain evidence="1">8032-3</strain>
    </source>
</reference>
<dbReference type="Proteomes" id="UP001244011">
    <property type="component" value="Unassembled WGS sequence"/>
</dbReference>